<gene>
    <name evidence="4" type="ORF">SAMN04487906_3102</name>
</gene>
<dbReference type="SUPFAM" id="SSF52833">
    <property type="entry name" value="Thioredoxin-like"/>
    <property type="match status" value="1"/>
</dbReference>
<dbReference type="AlphaFoldDB" id="A0A1I6VG21"/>
<evidence type="ECO:0000256" key="1">
    <source>
        <dbReference type="ARBA" id="ARBA00023284"/>
    </source>
</evidence>
<evidence type="ECO:0000256" key="2">
    <source>
        <dbReference type="SAM" id="SignalP"/>
    </source>
</evidence>
<dbReference type="PROSITE" id="PS51352">
    <property type="entry name" value="THIOREDOXIN_2"/>
    <property type="match status" value="1"/>
</dbReference>
<evidence type="ECO:0000313" key="5">
    <source>
        <dbReference type="Proteomes" id="UP000183209"/>
    </source>
</evidence>
<dbReference type="InterPro" id="IPR017937">
    <property type="entry name" value="Thioredoxin_CS"/>
</dbReference>
<protein>
    <submittedName>
        <fullName evidence="4">Thioredoxin</fullName>
    </submittedName>
</protein>
<dbReference type="EMBL" id="FPAG01000009">
    <property type="protein sequence ID" value="SFT12683.1"/>
    <property type="molecule type" value="Genomic_DNA"/>
</dbReference>
<evidence type="ECO:0000313" key="4">
    <source>
        <dbReference type="EMBL" id="SFT12683.1"/>
    </source>
</evidence>
<proteinExistence type="predicted"/>
<dbReference type="GO" id="GO:0045454">
    <property type="term" value="P:cell redox homeostasis"/>
    <property type="evidence" value="ECO:0007669"/>
    <property type="project" value="TreeGrafter"/>
</dbReference>
<keyword evidence="1" id="KW-0676">Redox-active center</keyword>
<feature type="chain" id="PRO_5010260649" evidence="2">
    <location>
        <begin position="21"/>
        <end position="447"/>
    </location>
</feature>
<reference evidence="4 5" key="1">
    <citation type="submission" date="2016-10" db="EMBL/GenBank/DDBJ databases">
        <authorList>
            <person name="de Groot N.N."/>
        </authorList>
    </citation>
    <scope>NUCLEOTIDE SEQUENCE [LARGE SCALE GENOMIC DNA]</scope>
    <source>
        <strain evidence="4 5">CGMCC 1.6114</strain>
    </source>
</reference>
<feature type="domain" description="Thioredoxin" evidence="3">
    <location>
        <begin position="5"/>
        <end position="139"/>
    </location>
</feature>
<organism evidence="4 5">
    <name type="scientific">Zhouia amylolytica</name>
    <dbReference type="NCBI Taxonomy" id="376730"/>
    <lineage>
        <taxon>Bacteria</taxon>
        <taxon>Pseudomonadati</taxon>
        <taxon>Bacteroidota</taxon>
        <taxon>Flavobacteriia</taxon>
        <taxon>Flavobacteriales</taxon>
        <taxon>Flavobacteriaceae</taxon>
        <taxon>Zhouia</taxon>
    </lineage>
</organism>
<dbReference type="PANTHER" id="PTHR32234:SF0">
    <property type="entry name" value="THIOL:DISULFIDE INTERCHANGE PROTEIN DSBD"/>
    <property type="match status" value="1"/>
</dbReference>
<dbReference type="OrthoDB" id="120730at2"/>
<dbReference type="RefSeq" id="WP_074979978.1">
    <property type="nucleotide sequence ID" value="NZ_FPAG01000009.1"/>
</dbReference>
<dbReference type="Pfam" id="PF00085">
    <property type="entry name" value="Thioredoxin"/>
    <property type="match status" value="1"/>
</dbReference>
<sequence length="447" mass="52025">MKRNVLMIIALVSFAVFSSAAQGIEFQHISLKEALKKANSENKLVFIDFYTTWCAPCKAMAKNVFTLPEVGKVYNKEYINIKLDAEKEGLEAAKKYKVNSYPTYIYLNPNGNLVYKESGARMADDFIKIGREAVASANSQYSLEKLQTDFPDKQDDADFLKIYFTKLLEYGQNPSEGIDAWLRVQNEIEEDDVDMMEFLLKYRKYILAGSKGEDIINENFEEYMDIATRKEEGDLERFQVQIVQNTKDFAYESRSPELWLTFMKSFNKLPENYKKRGNLLEYKMVYYAMLKDENAYKDVVEVYVDSLMADKSIVEIKALDEKIYEKRAKPLEGNKAPEAIRMLEAYKNGVKGASIAKEIHQKGRAYLDYINTKREYKTLEKWIGYGYELGSSKYLIDDLKSKMYYKRGKTKKAIEFKEMALESWPENDKKLSAKKYELEQMKKGELL</sequence>
<dbReference type="GO" id="GO:0015035">
    <property type="term" value="F:protein-disulfide reductase activity"/>
    <property type="evidence" value="ECO:0007669"/>
    <property type="project" value="TreeGrafter"/>
</dbReference>
<evidence type="ECO:0000259" key="3">
    <source>
        <dbReference type="PROSITE" id="PS51352"/>
    </source>
</evidence>
<dbReference type="Gene3D" id="3.40.30.10">
    <property type="entry name" value="Glutaredoxin"/>
    <property type="match status" value="1"/>
</dbReference>
<dbReference type="Proteomes" id="UP000183209">
    <property type="component" value="Unassembled WGS sequence"/>
</dbReference>
<dbReference type="PROSITE" id="PS00194">
    <property type="entry name" value="THIOREDOXIN_1"/>
    <property type="match status" value="1"/>
</dbReference>
<dbReference type="InterPro" id="IPR013766">
    <property type="entry name" value="Thioredoxin_domain"/>
</dbReference>
<keyword evidence="2" id="KW-0732">Signal</keyword>
<feature type="signal peptide" evidence="2">
    <location>
        <begin position="1"/>
        <end position="20"/>
    </location>
</feature>
<dbReference type="PANTHER" id="PTHR32234">
    <property type="entry name" value="THIOL:DISULFIDE INTERCHANGE PROTEIN DSBD"/>
    <property type="match status" value="1"/>
</dbReference>
<name>A0A1I6VG21_9FLAO</name>
<dbReference type="InterPro" id="IPR036249">
    <property type="entry name" value="Thioredoxin-like_sf"/>
</dbReference>
<accession>A0A1I6VG21</accession>